<sequence>MDLLFVRGLVAAEDGEPAPLEVGVAGGRIVALGHELPRDGAAVVDCGGLWLLPGLIDVHTHLDLSANGARTRDGFTAGSVAALAGGVTTVLDFAAPEPGQGLVEATRHRREAMAAAMAVDFGLHTVVPGQGPDDLSGAFADLLRLGVGSVKVFTTYPGLASDDRRLLAILRAAAATGMLVEVHAETDALVQDATGALAAAGRTSLAWHAHARPPAAEVEAVGRLLAFAAVTGAELYFVHLSTGAAARLVGDARRRGRAVTGETCPHYLFLDAGRYQGPEPERYLMTPPLRPPAVQQALRRELERGSLSVAASDHCGYSLDQRRGLPLGQAPPGIPGVGMLFPLLYTELVARGGWPLGRLLALLAGNPARVFGLPGKGRVAVGADADLVLFDPGARWTAGDAGSGGVPGYTPYAGWEMRGRVAAVWLRGRPVYGPGAEAVPGQGRWVPQRRRKGVGGCGTW</sequence>
<comment type="similarity">
    <text evidence="2">Belongs to the metallo-dependent hydrolases superfamily. Hydantoinase/dihydropyrimidinase family.</text>
</comment>
<dbReference type="SUPFAM" id="SSF51338">
    <property type="entry name" value="Composite domain of metallo-dependent hydrolases"/>
    <property type="match status" value="1"/>
</dbReference>
<dbReference type="FunFam" id="3.20.20.140:FF:000174">
    <property type="entry name" value="Dihydropyrimidinase-related protein 2"/>
    <property type="match status" value="1"/>
</dbReference>
<dbReference type="GO" id="GO:0016812">
    <property type="term" value="F:hydrolase activity, acting on carbon-nitrogen (but not peptide) bonds, in cyclic amides"/>
    <property type="evidence" value="ECO:0007669"/>
    <property type="project" value="TreeGrafter"/>
</dbReference>
<evidence type="ECO:0000259" key="3">
    <source>
        <dbReference type="Pfam" id="PF01979"/>
    </source>
</evidence>
<dbReference type="Proteomes" id="UP000503399">
    <property type="component" value="Chromosome"/>
</dbReference>
<accession>A0A6F8ZE17</accession>
<dbReference type="SUPFAM" id="SSF51556">
    <property type="entry name" value="Metallo-dependent hydrolases"/>
    <property type="match status" value="1"/>
</dbReference>
<keyword evidence="5" id="KW-1185">Reference proteome</keyword>
<feature type="domain" description="Amidohydrolase-related" evidence="3">
    <location>
        <begin position="51"/>
        <end position="431"/>
    </location>
</feature>
<dbReference type="EMBL" id="LR778114">
    <property type="protein sequence ID" value="CAB1127934.1"/>
    <property type="molecule type" value="Genomic_DNA"/>
</dbReference>
<dbReference type="KEGG" id="hfv:R50_0428"/>
<gene>
    <name evidence="4" type="ORF">R50_0428</name>
</gene>
<evidence type="ECO:0000313" key="4">
    <source>
        <dbReference type="EMBL" id="CAB1127934.1"/>
    </source>
</evidence>
<proteinExistence type="inferred from homology"/>
<dbReference type="PANTHER" id="PTHR11647">
    <property type="entry name" value="HYDRANTOINASE/DIHYDROPYRIMIDINASE FAMILY MEMBER"/>
    <property type="match status" value="1"/>
</dbReference>
<comment type="cofactor">
    <cofactor evidence="1">
        <name>Zn(2+)</name>
        <dbReference type="ChEBI" id="CHEBI:29105"/>
    </cofactor>
</comment>
<evidence type="ECO:0000313" key="5">
    <source>
        <dbReference type="Proteomes" id="UP000503399"/>
    </source>
</evidence>
<dbReference type="Pfam" id="PF01979">
    <property type="entry name" value="Amidohydro_1"/>
    <property type="match status" value="1"/>
</dbReference>
<dbReference type="GO" id="GO:0005829">
    <property type="term" value="C:cytosol"/>
    <property type="evidence" value="ECO:0007669"/>
    <property type="project" value="TreeGrafter"/>
</dbReference>
<name>A0A6F8ZE17_9FIRM</name>
<dbReference type="Gene3D" id="2.30.40.10">
    <property type="entry name" value="Urease, subunit C, domain 1"/>
    <property type="match status" value="1"/>
</dbReference>
<organism evidence="4 5">
    <name type="scientific">Candidatus Hydrogenisulfobacillus filiaventi</name>
    <dbReference type="NCBI Taxonomy" id="2707344"/>
    <lineage>
        <taxon>Bacteria</taxon>
        <taxon>Bacillati</taxon>
        <taxon>Bacillota</taxon>
        <taxon>Clostridia</taxon>
        <taxon>Eubacteriales</taxon>
        <taxon>Clostridiales Family XVII. Incertae Sedis</taxon>
        <taxon>Candidatus Hydrogenisulfobacillus</taxon>
    </lineage>
</organism>
<dbReference type="InterPro" id="IPR032466">
    <property type="entry name" value="Metal_Hydrolase"/>
</dbReference>
<evidence type="ECO:0000256" key="2">
    <source>
        <dbReference type="ARBA" id="ARBA00008829"/>
    </source>
</evidence>
<dbReference type="InterPro" id="IPR050378">
    <property type="entry name" value="Metallo-dep_Hydrolases_sf"/>
</dbReference>
<dbReference type="PANTHER" id="PTHR11647:SF1">
    <property type="entry name" value="COLLAPSIN RESPONSE MEDIATOR PROTEIN"/>
    <property type="match status" value="1"/>
</dbReference>
<dbReference type="AlphaFoldDB" id="A0A6F8ZE17"/>
<protein>
    <submittedName>
        <fullName evidence="4">Dihydropyrimidinase</fullName>
    </submittedName>
</protein>
<dbReference type="InterPro" id="IPR011059">
    <property type="entry name" value="Metal-dep_hydrolase_composite"/>
</dbReference>
<dbReference type="Gene3D" id="3.20.20.140">
    <property type="entry name" value="Metal-dependent hydrolases"/>
    <property type="match status" value="1"/>
</dbReference>
<reference evidence="4 5" key="1">
    <citation type="submission" date="2020-02" db="EMBL/GenBank/DDBJ databases">
        <authorList>
            <person name="Hogendoorn C."/>
        </authorList>
    </citation>
    <scope>NUCLEOTIDE SEQUENCE [LARGE SCALE GENOMIC DNA]</scope>
    <source>
        <strain evidence="4">R501</strain>
    </source>
</reference>
<evidence type="ECO:0000256" key="1">
    <source>
        <dbReference type="ARBA" id="ARBA00001947"/>
    </source>
</evidence>
<dbReference type="InterPro" id="IPR006680">
    <property type="entry name" value="Amidohydro-rel"/>
</dbReference>